<evidence type="ECO:0000256" key="1">
    <source>
        <dbReference type="ARBA" id="ARBA00004167"/>
    </source>
</evidence>
<dbReference type="PaxDb" id="39947-A0A0N7KQM4"/>
<gene>
    <name evidence="5" type="ordered locus">Os09g0348600</name>
    <name evidence="5" type="ORF">OSNPB_090348600</name>
</gene>
<dbReference type="OMA" id="THISTEN"/>
<dbReference type="EMBL" id="AP014965">
    <property type="protein sequence ID" value="BAT07626.1"/>
    <property type="molecule type" value="Genomic_DNA"/>
</dbReference>
<comment type="subcellular location">
    <subcellularLocation>
        <location evidence="1">Membrane</location>
        <topology evidence="1">Single-pass membrane protein</topology>
    </subcellularLocation>
</comment>
<dbReference type="PROSITE" id="PS50011">
    <property type="entry name" value="PROTEIN_KINASE_DOM"/>
    <property type="match status" value="1"/>
</dbReference>
<accession>A0A0N7KQM4</accession>
<dbReference type="Proteomes" id="UP000059680">
    <property type="component" value="Chromosome 9"/>
</dbReference>
<feature type="chain" id="PRO_5006014861" evidence="3">
    <location>
        <begin position="21"/>
        <end position="630"/>
    </location>
</feature>
<reference evidence="5 6" key="2">
    <citation type="journal article" date="2013" name="Plant Cell Physiol.">
        <title>Rice Annotation Project Database (RAP-DB): an integrative and interactive database for rice genomics.</title>
        <authorList>
            <person name="Sakai H."/>
            <person name="Lee S.S."/>
            <person name="Tanaka T."/>
            <person name="Numa H."/>
            <person name="Kim J."/>
            <person name="Kawahara Y."/>
            <person name="Wakimoto H."/>
            <person name="Yang C.C."/>
            <person name="Iwamoto M."/>
            <person name="Abe T."/>
            <person name="Yamada Y."/>
            <person name="Muto A."/>
            <person name="Inokuchi H."/>
            <person name="Ikemura T."/>
            <person name="Matsumoto T."/>
            <person name="Sasaki T."/>
            <person name="Itoh T."/>
        </authorList>
    </citation>
    <scope>NUCLEOTIDE SEQUENCE [LARGE SCALE GENOMIC DNA]</scope>
    <source>
        <strain evidence="6">cv. Nipponbare</strain>
    </source>
</reference>
<evidence type="ECO:0000313" key="6">
    <source>
        <dbReference type="Proteomes" id="UP000059680"/>
    </source>
</evidence>
<protein>
    <submittedName>
        <fullName evidence="5">Os09g0348600 protein</fullName>
    </submittedName>
</protein>
<evidence type="ECO:0000313" key="5">
    <source>
        <dbReference type="EMBL" id="BAT07626.1"/>
    </source>
</evidence>
<keyword evidence="2" id="KW-0067">ATP-binding</keyword>
<feature type="signal peptide" evidence="3">
    <location>
        <begin position="1"/>
        <end position="20"/>
    </location>
</feature>
<dbReference type="Gene3D" id="1.10.510.10">
    <property type="entry name" value="Transferase(Phosphotransferase) domain 1"/>
    <property type="match status" value="1"/>
</dbReference>
<keyword evidence="3" id="KW-0732">Signal</keyword>
<dbReference type="PROSITE" id="PS00107">
    <property type="entry name" value="PROTEIN_KINASE_ATP"/>
    <property type="match status" value="1"/>
</dbReference>
<evidence type="ECO:0007829" key="7">
    <source>
        <dbReference type="PeptideAtlas" id="A0A0N7KQM4"/>
    </source>
</evidence>
<feature type="domain" description="Protein kinase" evidence="4">
    <location>
        <begin position="399"/>
        <end position="630"/>
    </location>
</feature>
<dbReference type="InterPro" id="IPR011009">
    <property type="entry name" value="Kinase-like_dom_sf"/>
</dbReference>
<dbReference type="GO" id="GO:0005524">
    <property type="term" value="F:ATP binding"/>
    <property type="evidence" value="ECO:0007669"/>
    <property type="project" value="UniProtKB-UniRule"/>
</dbReference>
<dbReference type="FunFam" id="3.30.200.20:FF:000394">
    <property type="entry name" value="Leucine-rich repeat receptor-like protein kinase"/>
    <property type="match status" value="1"/>
</dbReference>
<evidence type="ECO:0000256" key="3">
    <source>
        <dbReference type="SAM" id="SignalP"/>
    </source>
</evidence>
<feature type="binding site" evidence="2">
    <location>
        <position position="427"/>
    </location>
    <ligand>
        <name>ATP</name>
        <dbReference type="ChEBI" id="CHEBI:30616"/>
    </ligand>
</feature>
<proteinExistence type="evidence at protein level"/>
<dbReference type="InterPro" id="IPR024788">
    <property type="entry name" value="Malectin-like_Carb-bd_dom"/>
</dbReference>
<dbReference type="InterPro" id="IPR017441">
    <property type="entry name" value="Protein_kinase_ATP_BS"/>
</dbReference>
<reference evidence="6" key="1">
    <citation type="journal article" date="2005" name="Nature">
        <title>The map-based sequence of the rice genome.</title>
        <authorList>
            <consortium name="International rice genome sequencing project (IRGSP)"/>
            <person name="Matsumoto T."/>
            <person name="Wu J."/>
            <person name="Kanamori H."/>
            <person name="Katayose Y."/>
            <person name="Fujisawa M."/>
            <person name="Namiki N."/>
            <person name="Mizuno H."/>
            <person name="Yamamoto K."/>
            <person name="Antonio B.A."/>
            <person name="Baba T."/>
            <person name="Sakata K."/>
            <person name="Nagamura Y."/>
            <person name="Aoki H."/>
            <person name="Arikawa K."/>
            <person name="Arita K."/>
            <person name="Bito T."/>
            <person name="Chiden Y."/>
            <person name="Fujitsuka N."/>
            <person name="Fukunaka R."/>
            <person name="Hamada M."/>
            <person name="Harada C."/>
            <person name="Hayashi A."/>
            <person name="Hijishita S."/>
            <person name="Honda M."/>
            <person name="Hosokawa S."/>
            <person name="Ichikawa Y."/>
            <person name="Idonuma A."/>
            <person name="Iijima M."/>
            <person name="Ikeda M."/>
            <person name="Ikeno M."/>
            <person name="Ito K."/>
            <person name="Ito S."/>
            <person name="Ito T."/>
            <person name="Ito Y."/>
            <person name="Ito Y."/>
            <person name="Iwabuchi A."/>
            <person name="Kamiya K."/>
            <person name="Karasawa W."/>
            <person name="Kurita K."/>
            <person name="Katagiri S."/>
            <person name="Kikuta A."/>
            <person name="Kobayashi H."/>
            <person name="Kobayashi N."/>
            <person name="Machita K."/>
            <person name="Maehara T."/>
            <person name="Masukawa M."/>
            <person name="Mizubayashi T."/>
            <person name="Mukai Y."/>
            <person name="Nagasaki H."/>
            <person name="Nagata Y."/>
            <person name="Naito S."/>
            <person name="Nakashima M."/>
            <person name="Nakama Y."/>
            <person name="Nakamichi Y."/>
            <person name="Nakamura M."/>
            <person name="Meguro A."/>
            <person name="Negishi M."/>
            <person name="Ohta I."/>
            <person name="Ohta T."/>
            <person name="Okamoto M."/>
            <person name="Ono N."/>
            <person name="Saji S."/>
            <person name="Sakaguchi M."/>
            <person name="Sakai K."/>
            <person name="Shibata M."/>
            <person name="Shimokawa T."/>
            <person name="Song J."/>
            <person name="Takazaki Y."/>
            <person name="Terasawa K."/>
            <person name="Tsugane M."/>
            <person name="Tsuji K."/>
            <person name="Ueda S."/>
            <person name="Waki K."/>
            <person name="Yamagata H."/>
            <person name="Yamamoto M."/>
            <person name="Yamamoto S."/>
            <person name="Yamane H."/>
            <person name="Yoshiki S."/>
            <person name="Yoshihara R."/>
            <person name="Yukawa K."/>
            <person name="Zhong H."/>
            <person name="Yano M."/>
            <person name="Yuan Q."/>
            <person name="Ouyang S."/>
            <person name="Liu J."/>
            <person name="Jones K.M."/>
            <person name="Gansberger K."/>
            <person name="Moffat K."/>
            <person name="Hill J."/>
            <person name="Bera J."/>
            <person name="Fadrosh D."/>
            <person name="Jin S."/>
            <person name="Johri S."/>
            <person name="Kim M."/>
            <person name="Overton L."/>
            <person name="Reardon M."/>
            <person name="Tsitrin T."/>
            <person name="Vuong H."/>
            <person name="Weaver B."/>
            <person name="Ciecko A."/>
            <person name="Tallon L."/>
            <person name="Jackson J."/>
            <person name="Pai G."/>
            <person name="Aken S.V."/>
            <person name="Utterback T."/>
            <person name="Reidmuller S."/>
            <person name="Feldblyum T."/>
            <person name="Hsiao J."/>
            <person name="Zismann V."/>
            <person name="Iobst S."/>
            <person name="de Vazeille A.R."/>
            <person name="Buell C.R."/>
            <person name="Ying K."/>
            <person name="Li Y."/>
            <person name="Lu T."/>
            <person name="Huang Y."/>
            <person name="Zhao Q."/>
            <person name="Feng Q."/>
            <person name="Zhang L."/>
            <person name="Zhu J."/>
            <person name="Weng Q."/>
            <person name="Mu J."/>
            <person name="Lu Y."/>
            <person name="Fan D."/>
            <person name="Liu Y."/>
            <person name="Guan J."/>
            <person name="Zhang Y."/>
            <person name="Yu S."/>
            <person name="Liu X."/>
            <person name="Zhang Y."/>
            <person name="Hong G."/>
            <person name="Han B."/>
            <person name="Choisne N."/>
            <person name="Demange N."/>
            <person name="Orjeda G."/>
            <person name="Samain S."/>
            <person name="Cattolico L."/>
            <person name="Pelletier E."/>
            <person name="Couloux A."/>
            <person name="Segurens B."/>
            <person name="Wincker P."/>
            <person name="D'Hont A."/>
            <person name="Scarpelli C."/>
            <person name="Weissenbach J."/>
            <person name="Salanoubat M."/>
            <person name="Quetier F."/>
            <person name="Yu Y."/>
            <person name="Kim H.R."/>
            <person name="Rambo T."/>
            <person name="Currie J."/>
            <person name="Collura K."/>
            <person name="Luo M."/>
            <person name="Yang T."/>
            <person name="Ammiraju J.S.S."/>
            <person name="Engler F."/>
            <person name="Soderlund C."/>
            <person name="Wing R.A."/>
            <person name="Palmer L.E."/>
            <person name="de la Bastide M."/>
            <person name="Spiegel L."/>
            <person name="Nascimento L."/>
            <person name="Zutavern T."/>
            <person name="O'Shaughnessy A."/>
            <person name="Dike S."/>
            <person name="Dedhia N."/>
            <person name="Preston R."/>
            <person name="Balija V."/>
            <person name="McCombie W.R."/>
            <person name="Chow T."/>
            <person name="Chen H."/>
            <person name="Chung M."/>
            <person name="Chen C."/>
            <person name="Shaw J."/>
            <person name="Wu H."/>
            <person name="Hsiao K."/>
            <person name="Chao Y."/>
            <person name="Chu M."/>
            <person name="Cheng C."/>
            <person name="Hour A."/>
            <person name="Lee P."/>
            <person name="Lin S."/>
            <person name="Lin Y."/>
            <person name="Liou J."/>
            <person name="Liu S."/>
            <person name="Hsing Y."/>
            <person name="Raghuvanshi S."/>
            <person name="Mohanty A."/>
            <person name="Bharti A.K."/>
            <person name="Gaur A."/>
            <person name="Gupta V."/>
            <person name="Kumar D."/>
            <person name="Ravi V."/>
            <person name="Vij S."/>
            <person name="Kapur A."/>
            <person name="Khurana P."/>
            <person name="Khurana P."/>
            <person name="Khurana J.P."/>
            <person name="Tyagi A.K."/>
            <person name="Gaikwad K."/>
            <person name="Singh A."/>
            <person name="Dalal V."/>
            <person name="Srivastava S."/>
            <person name="Dixit A."/>
            <person name="Pal A.K."/>
            <person name="Ghazi I.A."/>
            <person name="Yadav M."/>
            <person name="Pandit A."/>
            <person name="Bhargava A."/>
            <person name="Sureshbabu K."/>
            <person name="Batra K."/>
            <person name="Sharma T.R."/>
            <person name="Mohapatra T."/>
            <person name="Singh N.K."/>
            <person name="Messing J."/>
            <person name="Nelson A.B."/>
            <person name="Fuks G."/>
            <person name="Kavchok S."/>
            <person name="Keizer G."/>
            <person name="Linton E."/>
            <person name="Llaca V."/>
            <person name="Song R."/>
            <person name="Tanyolac B."/>
            <person name="Young S."/>
            <person name="Ho-Il K."/>
            <person name="Hahn J.H."/>
            <person name="Sangsakoo G."/>
            <person name="Vanavichit A."/>
            <person name="de Mattos Luiz.A.T."/>
            <person name="Zimmer P.D."/>
            <person name="Malone G."/>
            <person name="Dellagostin O."/>
            <person name="de Oliveira A.C."/>
            <person name="Bevan M."/>
            <person name="Bancroft I."/>
            <person name="Minx P."/>
            <person name="Cordum H."/>
            <person name="Wilson R."/>
            <person name="Cheng Z."/>
            <person name="Jin W."/>
            <person name="Jiang J."/>
            <person name="Leong S.A."/>
            <person name="Iwama H."/>
            <person name="Gojobori T."/>
            <person name="Itoh T."/>
            <person name="Niimura Y."/>
            <person name="Fujii Y."/>
            <person name="Habara T."/>
            <person name="Sakai H."/>
            <person name="Sato Y."/>
            <person name="Wilson G."/>
            <person name="Kumar K."/>
            <person name="McCouch S."/>
            <person name="Juretic N."/>
            <person name="Hoen D."/>
            <person name="Wright S."/>
            <person name="Bruskiewich R."/>
            <person name="Bureau T."/>
            <person name="Miyao A."/>
            <person name="Hirochika H."/>
            <person name="Nishikawa T."/>
            <person name="Kadowaki K."/>
            <person name="Sugiura M."/>
            <person name="Burr B."/>
            <person name="Sasaki T."/>
        </authorList>
    </citation>
    <scope>NUCLEOTIDE SEQUENCE [LARGE SCALE GENOMIC DNA]</scope>
    <source>
        <strain evidence="6">cv. Nipponbare</strain>
    </source>
</reference>
<dbReference type="PANTHER" id="PTHR45631">
    <property type="entry name" value="OS07G0107800 PROTEIN-RELATED"/>
    <property type="match status" value="1"/>
</dbReference>
<dbReference type="Gramene" id="Os09t0348600-00">
    <property type="protein sequence ID" value="Os09t0348600-00"/>
    <property type="gene ID" value="Os09g0348600"/>
</dbReference>
<dbReference type="InterPro" id="IPR000719">
    <property type="entry name" value="Prot_kinase_dom"/>
</dbReference>
<organism evidence="5 6">
    <name type="scientific">Oryza sativa subsp. japonica</name>
    <name type="common">Rice</name>
    <dbReference type="NCBI Taxonomy" id="39947"/>
    <lineage>
        <taxon>Eukaryota</taxon>
        <taxon>Viridiplantae</taxon>
        <taxon>Streptophyta</taxon>
        <taxon>Embryophyta</taxon>
        <taxon>Tracheophyta</taxon>
        <taxon>Spermatophyta</taxon>
        <taxon>Magnoliopsida</taxon>
        <taxon>Liliopsida</taxon>
        <taxon>Poales</taxon>
        <taxon>Poaceae</taxon>
        <taxon>BOP clade</taxon>
        <taxon>Oryzoideae</taxon>
        <taxon>Oryzeae</taxon>
        <taxon>Oryzinae</taxon>
        <taxon>Oryza</taxon>
        <taxon>Oryza sativa</taxon>
    </lineage>
</organism>
<evidence type="ECO:0000256" key="2">
    <source>
        <dbReference type="PROSITE-ProRule" id="PRU10141"/>
    </source>
</evidence>
<name>A0A0N7KQM4_ORYSJ</name>
<dbReference type="SMR" id="A0A0N7KQM4"/>
<dbReference type="GO" id="GO:0016020">
    <property type="term" value="C:membrane"/>
    <property type="evidence" value="ECO:0007669"/>
    <property type="project" value="UniProtKB-SubCell"/>
</dbReference>
<dbReference type="Pfam" id="PF12819">
    <property type="entry name" value="Malectin_like"/>
    <property type="match status" value="1"/>
</dbReference>
<dbReference type="InterPro" id="IPR001245">
    <property type="entry name" value="Ser-Thr/Tyr_kinase_cat_dom"/>
</dbReference>
<dbReference type="GO" id="GO:0004672">
    <property type="term" value="F:protein kinase activity"/>
    <property type="evidence" value="ECO:0007669"/>
    <property type="project" value="InterPro"/>
</dbReference>
<evidence type="ECO:0000259" key="4">
    <source>
        <dbReference type="PROSITE" id="PS50011"/>
    </source>
</evidence>
<dbReference type="Pfam" id="PF07714">
    <property type="entry name" value="PK_Tyr_Ser-Thr"/>
    <property type="match status" value="2"/>
</dbReference>
<dbReference type="SUPFAM" id="SSF56112">
    <property type="entry name" value="Protein kinase-like (PK-like)"/>
    <property type="match status" value="1"/>
</dbReference>
<dbReference type="InParanoid" id="A0A0N7KQM4"/>
<dbReference type="AlphaFoldDB" id="A0A0N7KQM4"/>
<keyword evidence="2" id="KW-0547">Nucleotide-binding</keyword>
<keyword evidence="7" id="KW-1267">Proteomics identification</keyword>
<keyword evidence="6" id="KW-1185">Reference proteome</keyword>
<dbReference type="eggNOG" id="KOG1187">
    <property type="taxonomic scope" value="Eukaryota"/>
</dbReference>
<reference evidence="5 6" key="3">
    <citation type="journal article" date="2013" name="Rice">
        <title>Improvement of the Oryza sativa Nipponbare reference genome using next generation sequence and optical map data.</title>
        <authorList>
            <person name="Kawahara Y."/>
            <person name="de la Bastide M."/>
            <person name="Hamilton J.P."/>
            <person name="Kanamori H."/>
            <person name="McCombie W.R."/>
            <person name="Ouyang S."/>
            <person name="Schwartz D.C."/>
            <person name="Tanaka T."/>
            <person name="Wu J."/>
            <person name="Zhou S."/>
            <person name="Childs K.L."/>
            <person name="Davidson R.M."/>
            <person name="Lin H."/>
            <person name="Quesada-Ocampo L."/>
            <person name="Vaillancourt B."/>
            <person name="Sakai H."/>
            <person name="Lee S.S."/>
            <person name="Kim J."/>
            <person name="Numa H."/>
            <person name="Itoh T."/>
            <person name="Buell C.R."/>
            <person name="Matsumoto T."/>
        </authorList>
    </citation>
    <scope>NUCLEOTIDE SEQUENCE [LARGE SCALE GENOMIC DNA]</scope>
    <source>
        <strain evidence="6">cv. Nipponbare</strain>
    </source>
</reference>
<dbReference type="PANTHER" id="PTHR45631:SF6">
    <property type="entry name" value="OS09G0352000 PROTEIN"/>
    <property type="match status" value="1"/>
</dbReference>
<sequence>MALLVSFVVFVLAAAHGAVGQPGFLSIDCGLDGNYSSGYKDPDEGITYVPDGTYVDAGENHRVAADRESGRLRSDLTVRSFPSGVRNCYALPTVAGAKYLVRVIAFYGNYDGKNSSSLQFDLYLGVNYWNTVSADGDEVYEAMFVAWASWAPVCLVNTGGGTPFVSSVNLRTLGSGVYHPVLAANQSMCLFDRRNMGSNVSILRYPDDPYDRYWWKMRSDPTWKNLSTASTIEQNDNFVVPLPVMQTAIEASNNDTIIKVTRKDKTAHKCMIFAYLADFQNSQLRQFNITLSDTKPLLYSPPYLSAGIVDISDWDMPNNGMYTITLEPTSASKLPPMLNAFEIYTLIPSDNPMTFPRDYVPHSEPELEIAPASRKYHEDGLQRVENRRFTYKELEKITNKFSQCIGQGGFGLVYYGCLEDGTEVAVKMRSELSSHGLDEFLAEVQSLTKVHHRNLVSLIGYCWEMDHLALVYEYMSQGTLYDHLRVAPAGSAGYMDPEYYHTGRLTESSDVYSFGVVLLEIVTGESPMLPGLGHVVQRVKKKIDAGNISLVADARLIGAYDVSSMWKVVDIALLCTADIGAHRPTMAAVVVQLKESLALEEARADSGFKGSIGTLSDTTISTSTFGPSAR</sequence>
<dbReference type="STRING" id="39947.A0A0N7KQM4"/>
<dbReference type="Gene3D" id="3.30.200.20">
    <property type="entry name" value="Phosphorylase Kinase, domain 1"/>
    <property type="match status" value="1"/>
</dbReference>